<evidence type="ECO:0000313" key="1">
    <source>
        <dbReference type="EMBL" id="CAG8755969.1"/>
    </source>
</evidence>
<keyword evidence="2" id="KW-1185">Reference proteome</keyword>
<feature type="non-terminal residue" evidence="1">
    <location>
        <position position="1"/>
    </location>
</feature>
<evidence type="ECO:0000313" key="2">
    <source>
        <dbReference type="Proteomes" id="UP000789396"/>
    </source>
</evidence>
<dbReference type="AlphaFoldDB" id="A0A9N9IYX9"/>
<sequence length="81" mass="9809">YEDVYKDIHKDVYEAIYKDIYENIHKDVYKDVHKDIYKVDQLSNILARQKSIKNFIDESNAKKFRVNIIKHTKSADKKLNY</sequence>
<gene>
    <name evidence="1" type="ORF">RFULGI_LOCUS13948</name>
</gene>
<comment type="caution">
    <text evidence="1">The sequence shown here is derived from an EMBL/GenBank/DDBJ whole genome shotgun (WGS) entry which is preliminary data.</text>
</comment>
<organism evidence="1 2">
    <name type="scientific">Racocetra fulgida</name>
    <dbReference type="NCBI Taxonomy" id="60492"/>
    <lineage>
        <taxon>Eukaryota</taxon>
        <taxon>Fungi</taxon>
        <taxon>Fungi incertae sedis</taxon>
        <taxon>Mucoromycota</taxon>
        <taxon>Glomeromycotina</taxon>
        <taxon>Glomeromycetes</taxon>
        <taxon>Diversisporales</taxon>
        <taxon>Gigasporaceae</taxon>
        <taxon>Racocetra</taxon>
    </lineage>
</organism>
<proteinExistence type="predicted"/>
<name>A0A9N9IYX9_9GLOM</name>
<dbReference type="Proteomes" id="UP000789396">
    <property type="component" value="Unassembled WGS sequence"/>
</dbReference>
<protein>
    <submittedName>
        <fullName evidence="1">13250_t:CDS:1</fullName>
    </submittedName>
</protein>
<accession>A0A9N9IYX9</accession>
<feature type="non-terminal residue" evidence="1">
    <location>
        <position position="81"/>
    </location>
</feature>
<dbReference type="OrthoDB" id="5877502at2759"/>
<dbReference type="EMBL" id="CAJVPZ010038658">
    <property type="protein sequence ID" value="CAG8755969.1"/>
    <property type="molecule type" value="Genomic_DNA"/>
</dbReference>
<reference evidence="1" key="1">
    <citation type="submission" date="2021-06" db="EMBL/GenBank/DDBJ databases">
        <authorList>
            <person name="Kallberg Y."/>
            <person name="Tangrot J."/>
            <person name="Rosling A."/>
        </authorList>
    </citation>
    <scope>NUCLEOTIDE SEQUENCE</scope>
    <source>
        <strain evidence="1">IN212</strain>
    </source>
</reference>